<reference evidence="2 3" key="1">
    <citation type="submission" date="2020-07" db="EMBL/GenBank/DDBJ databases">
        <title>Sequencing the genomes of 1000 actinobacteria strains.</title>
        <authorList>
            <person name="Klenk H.-P."/>
        </authorList>
    </citation>
    <scope>NUCLEOTIDE SEQUENCE [LARGE SCALE GENOMIC DNA]</scope>
    <source>
        <strain evidence="2 3">DSM 21349</strain>
    </source>
</reference>
<comment type="caution">
    <text evidence="2">The sequence shown here is derived from an EMBL/GenBank/DDBJ whole genome shotgun (WGS) entry which is preliminary data.</text>
</comment>
<sequence length="72" mass="7708">MASSQERSSAYGVLSDWGLWLGVVDLLLLIFAWATHSLTLLTVAIALGLLTLVAQISTKLAAAFRGHRQAGR</sequence>
<evidence type="ECO:0000313" key="2">
    <source>
        <dbReference type="EMBL" id="MBA8803014.1"/>
    </source>
</evidence>
<feature type="transmembrane region" description="Helical" evidence="1">
    <location>
        <begin position="40"/>
        <end position="62"/>
    </location>
</feature>
<name>A0A7W3IYQ5_9ACTN</name>
<keyword evidence="1" id="KW-0472">Membrane</keyword>
<feature type="transmembrane region" description="Helical" evidence="1">
    <location>
        <begin position="12"/>
        <end position="34"/>
    </location>
</feature>
<dbReference type="Proteomes" id="UP000580910">
    <property type="component" value="Unassembled WGS sequence"/>
</dbReference>
<keyword evidence="1" id="KW-0812">Transmembrane</keyword>
<dbReference type="EMBL" id="JACGXA010000001">
    <property type="protein sequence ID" value="MBA8803014.1"/>
    <property type="molecule type" value="Genomic_DNA"/>
</dbReference>
<accession>A0A7W3IYQ5</accession>
<evidence type="ECO:0000256" key="1">
    <source>
        <dbReference type="SAM" id="Phobius"/>
    </source>
</evidence>
<keyword evidence="1" id="KW-1133">Transmembrane helix</keyword>
<dbReference type="RefSeq" id="WP_182537776.1">
    <property type="nucleotide sequence ID" value="NZ_JACGXA010000001.1"/>
</dbReference>
<dbReference type="AlphaFoldDB" id="A0A7W3IYQ5"/>
<keyword evidence="3" id="KW-1185">Reference proteome</keyword>
<proteinExistence type="predicted"/>
<evidence type="ECO:0000313" key="3">
    <source>
        <dbReference type="Proteomes" id="UP000580910"/>
    </source>
</evidence>
<gene>
    <name evidence="2" type="ORF">FB382_001305</name>
</gene>
<organism evidence="2 3">
    <name type="scientific">Nocardioides ginsengisegetis</name>
    <dbReference type="NCBI Taxonomy" id="661491"/>
    <lineage>
        <taxon>Bacteria</taxon>
        <taxon>Bacillati</taxon>
        <taxon>Actinomycetota</taxon>
        <taxon>Actinomycetes</taxon>
        <taxon>Propionibacteriales</taxon>
        <taxon>Nocardioidaceae</taxon>
        <taxon>Nocardioides</taxon>
    </lineage>
</organism>
<protein>
    <submittedName>
        <fullName evidence="2">Uncharacterized protein</fullName>
    </submittedName>
</protein>